<dbReference type="AlphaFoldDB" id="A0A1M5L671"/>
<dbReference type="RefSeq" id="WP_084529361.1">
    <property type="nucleotide sequence ID" value="NZ_FQUQ01000006.1"/>
</dbReference>
<dbReference type="InterPro" id="IPR012373">
    <property type="entry name" value="Ferrdict_sens_TM"/>
</dbReference>
<keyword evidence="1" id="KW-0812">Transmembrane</keyword>
<evidence type="ECO:0000313" key="4">
    <source>
        <dbReference type="EMBL" id="SHG60594.1"/>
    </source>
</evidence>
<evidence type="ECO:0000256" key="1">
    <source>
        <dbReference type="SAM" id="Phobius"/>
    </source>
</evidence>
<keyword evidence="1" id="KW-1133">Transmembrane helix</keyword>
<feature type="domain" description="Protein FecR C-terminal" evidence="3">
    <location>
        <begin position="316"/>
        <end position="384"/>
    </location>
</feature>
<feature type="transmembrane region" description="Helical" evidence="1">
    <location>
        <begin position="84"/>
        <end position="108"/>
    </location>
</feature>
<dbReference type="PANTHER" id="PTHR30273">
    <property type="entry name" value="PERIPLASMIC SIGNAL SENSOR AND SIGMA FACTOR ACTIVATOR FECR-RELATED"/>
    <property type="match status" value="1"/>
</dbReference>
<dbReference type="Proteomes" id="UP000184287">
    <property type="component" value="Unassembled WGS sequence"/>
</dbReference>
<dbReference type="EMBL" id="FQUQ01000006">
    <property type="protein sequence ID" value="SHG60594.1"/>
    <property type="molecule type" value="Genomic_DNA"/>
</dbReference>
<protein>
    <submittedName>
        <fullName evidence="4">FecR family protein</fullName>
    </submittedName>
</protein>
<dbReference type="Gene3D" id="2.60.120.1440">
    <property type="match status" value="1"/>
</dbReference>
<proteinExistence type="predicted"/>
<dbReference type="STRING" id="288992.SAMN04488522_106232"/>
<dbReference type="InterPro" id="IPR032508">
    <property type="entry name" value="FecR_C"/>
</dbReference>
<name>A0A1M5L671_9SPHI</name>
<dbReference type="Pfam" id="PF16344">
    <property type="entry name" value="FecR_C"/>
    <property type="match status" value="1"/>
</dbReference>
<sequence>MSIKKDKVAYLYQQYLNNNLSDEEQLAWTEILADESLQDTLKELMHASYYAIPEHELQDMDLARATGIFNQISSQPERPRVKNILWRSIAAAAILFLALGAGIGFYAYQTKKVRTGNPESLNDIGPGKNTAILKLAGGGQIQLSETKTGLVIHAGKLAYNDGTALSAPGSRGAQELSIQTPAGGTYQVMLSDGTKVWLNSASSVSFPATFSGTGHNRTVKLSGEAYFEVKKDQHLPFIVQTKDQNVEVLGTHFNINSYPEEHRNTTTLLEGSVRISGKGIHEYLKPGEQSVLDTRTSQFRIQSANLKTAVAWKNGYFRFDAERIDEVMTKLSRWYNVEITYQGPISEEKFSANISRQINLKGVLKMLSYSGDVQFKIEGRRVIVMQ</sequence>
<feature type="domain" description="FecR protein" evidence="2">
    <location>
        <begin position="178"/>
        <end position="274"/>
    </location>
</feature>
<dbReference type="PANTHER" id="PTHR30273:SF2">
    <property type="entry name" value="PROTEIN FECR"/>
    <property type="match status" value="1"/>
</dbReference>
<accession>A0A1M5L671</accession>
<gene>
    <name evidence="4" type="ORF">SAMN04488522_106232</name>
</gene>
<evidence type="ECO:0000259" key="2">
    <source>
        <dbReference type="Pfam" id="PF04773"/>
    </source>
</evidence>
<dbReference type="InterPro" id="IPR006860">
    <property type="entry name" value="FecR"/>
</dbReference>
<keyword evidence="1" id="KW-0472">Membrane</keyword>
<dbReference type="GO" id="GO:0016989">
    <property type="term" value="F:sigma factor antagonist activity"/>
    <property type="evidence" value="ECO:0007669"/>
    <property type="project" value="TreeGrafter"/>
</dbReference>
<dbReference type="FunFam" id="2.60.120.1440:FF:000001">
    <property type="entry name" value="Putative anti-sigma factor"/>
    <property type="match status" value="1"/>
</dbReference>
<organism evidence="4 5">
    <name type="scientific">Pedobacter caeni</name>
    <dbReference type="NCBI Taxonomy" id="288992"/>
    <lineage>
        <taxon>Bacteria</taxon>
        <taxon>Pseudomonadati</taxon>
        <taxon>Bacteroidota</taxon>
        <taxon>Sphingobacteriia</taxon>
        <taxon>Sphingobacteriales</taxon>
        <taxon>Sphingobacteriaceae</taxon>
        <taxon>Pedobacter</taxon>
    </lineage>
</organism>
<evidence type="ECO:0000313" key="5">
    <source>
        <dbReference type="Proteomes" id="UP000184287"/>
    </source>
</evidence>
<dbReference type="Pfam" id="PF04773">
    <property type="entry name" value="FecR"/>
    <property type="match status" value="1"/>
</dbReference>
<reference evidence="5" key="1">
    <citation type="submission" date="2016-11" db="EMBL/GenBank/DDBJ databases">
        <authorList>
            <person name="Varghese N."/>
            <person name="Submissions S."/>
        </authorList>
    </citation>
    <scope>NUCLEOTIDE SEQUENCE [LARGE SCALE GENOMIC DNA]</scope>
    <source>
        <strain evidence="5">DSM 16990</strain>
    </source>
</reference>
<keyword evidence="5" id="KW-1185">Reference proteome</keyword>
<dbReference type="Gene3D" id="3.55.50.30">
    <property type="match status" value="1"/>
</dbReference>
<dbReference type="OrthoDB" id="749947at2"/>
<evidence type="ECO:0000259" key="3">
    <source>
        <dbReference type="Pfam" id="PF16344"/>
    </source>
</evidence>
<dbReference type="PIRSF" id="PIRSF018266">
    <property type="entry name" value="FecR"/>
    <property type="match status" value="1"/>
</dbReference>